<evidence type="ECO:0000256" key="1">
    <source>
        <dbReference type="SAM" id="Phobius"/>
    </source>
</evidence>
<accession>A0A9Q0LXV4</accession>
<comment type="caution">
    <text evidence="2">The sequence shown here is derived from an EMBL/GenBank/DDBJ whole genome shotgun (WGS) entry which is preliminary data.</text>
</comment>
<evidence type="ECO:0000313" key="2">
    <source>
        <dbReference type="EMBL" id="KAJ5080599.1"/>
    </source>
</evidence>
<keyword evidence="3" id="KW-1185">Reference proteome</keyword>
<name>A0A9Q0LXV4_ANAIG</name>
<gene>
    <name evidence="2" type="ORF">M0811_13915</name>
</gene>
<keyword evidence="1" id="KW-1133">Transmembrane helix</keyword>
<organism evidence="2 3">
    <name type="scientific">Anaeramoeba ignava</name>
    <name type="common">Anaerobic marine amoeba</name>
    <dbReference type="NCBI Taxonomy" id="1746090"/>
    <lineage>
        <taxon>Eukaryota</taxon>
        <taxon>Metamonada</taxon>
        <taxon>Anaeramoebidae</taxon>
        <taxon>Anaeramoeba</taxon>
    </lineage>
</organism>
<keyword evidence="1" id="KW-0472">Membrane</keyword>
<dbReference type="Proteomes" id="UP001149090">
    <property type="component" value="Unassembled WGS sequence"/>
</dbReference>
<protein>
    <submittedName>
        <fullName evidence="2">Uncharacterized protein</fullName>
    </submittedName>
</protein>
<dbReference type="AlphaFoldDB" id="A0A9Q0LXV4"/>
<dbReference type="EMBL" id="JAPDFW010000006">
    <property type="protein sequence ID" value="KAJ5080599.1"/>
    <property type="molecule type" value="Genomic_DNA"/>
</dbReference>
<sequence>MIEFLCFKKIIYNPDGIFTWVPNLQIILFANMSYCICLLGFCFCFCFCFFVYYSINDSLMNLEILKFGSSSQRVVDYNLLIPNSLSSSTHIQINNLRVHSHLQTK</sequence>
<reference evidence="2" key="1">
    <citation type="submission" date="2022-10" db="EMBL/GenBank/DDBJ databases">
        <title>Novel sulphate-reducing endosymbionts in the free-living metamonad Anaeramoeba.</title>
        <authorList>
            <person name="Jerlstrom-Hultqvist J."/>
            <person name="Cepicka I."/>
            <person name="Gallot-Lavallee L."/>
            <person name="Salas-Leiva D."/>
            <person name="Curtis B.A."/>
            <person name="Zahonova K."/>
            <person name="Pipaliya S."/>
            <person name="Dacks J."/>
            <person name="Roger A.J."/>
        </authorList>
    </citation>
    <scope>NUCLEOTIDE SEQUENCE</scope>
    <source>
        <strain evidence="2">BMAN</strain>
    </source>
</reference>
<proteinExistence type="predicted"/>
<feature type="transmembrane region" description="Helical" evidence="1">
    <location>
        <begin position="26"/>
        <end position="53"/>
    </location>
</feature>
<keyword evidence="1" id="KW-0812">Transmembrane</keyword>
<evidence type="ECO:0000313" key="3">
    <source>
        <dbReference type="Proteomes" id="UP001149090"/>
    </source>
</evidence>